<proteinExistence type="predicted"/>
<evidence type="ECO:0000313" key="3">
    <source>
        <dbReference type="EMBL" id="ROH93692.1"/>
    </source>
</evidence>
<evidence type="ECO:0000256" key="1">
    <source>
        <dbReference type="SAM" id="Phobius"/>
    </source>
</evidence>
<comment type="caution">
    <text evidence="3">The sequence shown here is derived from an EMBL/GenBank/DDBJ whole genome shotgun (WGS) entry which is preliminary data.</text>
</comment>
<feature type="domain" description="DUF6989" evidence="2">
    <location>
        <begin position="100"/>
        <end position="241"/>
    </location>
</feature>
<feature type="transmembrane region" description="Helical" evidence="1">
    <location>
        <begin position="126"/>
        <end position="147"/>
    </location>
</feature>
<dbReference type="Pfam" id="PF22497">
    <property type="entry name" value="DUF6989"/>
    <property type="match status" value="1"/>
</dbReference>
<feature type="transmembrane region" description="Helical" evidence="1">
    <location>
        <begin position="154"/>
        <end position="171"/>
    </location>
</feature>
<evidence type="ECO:0000259" key="2">
    <source>
        <dbReference type="Pfam" id="PF22497"/>
    </source>
</evidence>
<reference evidence="3 4" key="1">
    <citation type="submission" date="2018-10" db="EMBL/GenBank/DDBJ databases">
        <authorList>
            <person name="Chen W.-M."/>
        </authorList>
    </citation>
    <scope>NUCLEOTIDE SEQUENCE [LARGE SCALE GENOMIC DNA]</scope>
    <source>
        <strain evidence="3 4">THS-13</strain>
    </source>
</reference>
<dbReference type="EMBL" id="RJVO01000001">
    <property type="protein sequence ID" value="ROH93692.1"/>
    <property type="molecule type" value="Genomic_DNA"/>
</dbReference>
<feature type="transmembrane region" description="Helical" evidence="1">
    <location>
        <begin position="29"/>
        <end position="48"/>
    </location>
</feature>
<feature type="transmembrane region" description="Helical" evidence="1">
    <location>
        <begin position="220"/>
        <end position="241"/>
    </location>
</feature>
<keyword evidence="1" id="KW-0812">Transmembrane</keyword>
<dbReference type="InterPro" id="IPR054258">
    <property type="entry name" value="DUF6989"/>
</dbReference>
<name>A0A3N0VLP8_9GAMM</name>
<organism evidence="3 4">
    <name type="scientific">Stagnimonas aquatica</name>
    <dbReference type="NCBI Taxonomy" id="2689987"/>
    <lineage>
        <taxon>Bacteria</taxon>
        <taxon>Pseudomonadati</taxon>
        <taxon>Pseudomonadota</taxon>
        <taxon>Gammaproteobacteria</taxon>
        <taxon>Nevskiales</taxon>
        <taxon>Nevskiaceae</taxon>
        <taxon>Stagnimonas</taxon>
    </lineage>
</organism>
<dbReference type="Proteomes" id="UP000282106">
    <property type="component" value="Unassembled WGS sequence"/>
</dbReference>
<keyword evidence="1" id="KW-0472">Membrane</keyword>
<keyword evidence="1" id="KW-1133">Transmembrane helix</keyword>
<accession>A0A3N0VLP8</accession>
<dbReference type="AlphaFoldDB" id="A0A3N0VLP8"/>
<feature type="transmembrane region" description="Helical" evidence="1">
    <location>
        <begin position="85"/>
        <end position="106"/>
    </location>
</feature>
<dbReference type="InParanoid" id="A0A3N0VLP8"/>
<protein>
    <recommendedName>
        <fullName evidence="2">DUF6989 domain-containing protein</fullName>
    </recommendedName>
</protein>
<sequence length="242" mass="27070">MLHVLPFGGVAAAGARKDNKKMIDSPNQASLRDAALFHLAFFALALPLTIGLEGHNLGRALIWLAALYNLALPLAARWRRHPQWYVLWTFLLPLSLTLPAADWMLVKRMGTLVFPNYGVPKLANVVPVYFAGMWIMLLWPITLYAAAVKRGWSYLFAGVAALLLFLLWEWAARPLNLWYAQDVNMVAGFALYPLIPEALLAVAALWMWRVTAEAPRWQKIAGALAVTVFYAGALSLFLLWVK</sequence>
<keyword evidence="4" id="KW-1185">Reference proteome</keyword>
<feature type="transmembrane region" description="Helical" evidence="1">
    <location>
        <begin position="183"/>
        <end position="208"/>
    </location>
</feature>
<gene>
    <name evidence="3" type="ORF">ED208_03990</name>
</gene>
<evidence type="ECO:0000313" key="4">
    <source>
        <dbReference type="Proteomes" id="UP000282106"/>
    </source>
</evidence>